<dbReference type="EMBL" id="CP031356">
    <property type="protein sequence ID" value="AXK46358.1"/>
    <property type="molecule type" value="Genomic_DNA"/>
</dbReference>
<evidence type="ECO:0000313" key="2">
    <source>
        <dbReference type="EMBL" id="AXK46358.1"/>
    </source>
</evidence>
<accession>A0A345YR06</accession>
<reference evidence="2 4" key="1">
    <citation type="submission" date="2018-07" db="EMBL/GenBank/DDBJ databases">
        <title>Brachybacterium saurashtrense DSM 23186 genome sequence.</title>
        <authorList>
            <person name="Guo L."/>
        </authorList>
    </citation>
    <scope>NUCLEOTIDE SEQUENCE [LARGE SCALE GENOMIC DNA]</scope>
    <source>
        <strain evidence="2 4">DSM 23186</strain>
    </source>
</reference>
<dbReference type="AlphaFoldDB" id="A0A345YR06"/>
<dbReference type="OrthoDB" id="4793414at2"/>
<proteinExistence type="predicted"/>
<dbReference type="Proteomes" id="UP000282185">
    <property type="component" value="Unassembled WGS sequence"/>
</dbReference>
<evidence type="ECO:0000256" key="1">
    <source>
        <dbReference type="SAM" id="MobiDB-lite"/>
    </source>
</evidence>
<gene>
    <name evidence="2" type="ORF">DWV08_12550</name>
    <name evidence="3" type="ORF">DXU92_04300</name>
</gene>
<feature type="region of interest" description="Disordered" evidence="1">
    <location>
        <begin position="1"/>
        <end position="34"/>
    </location>
</feature>
<dbReference type="RefSeq" id="WP_115414108.1">
    <property type="nucleotide sequence ID" value="NZ_CP031356.1"/>
</dbReference>
<sequence length="305" mass="31610">MSASSPAPAPDPRADCPDLPAGISGTDPGQPLHYTPEDVAAARALLDRVRGGDGPEEAAPVVVLSDEQISALDGYARRQFVARPWAERHLDQDPDRQRLAAAVALRGMLAAGQVLARTGPGGEGPRWRAVPEISGCLVLRRTAESFTTAERTVQTGDGPQVHRLHCFTHPGGVLEEEVTADGLHRFTVLTPASAAARLAAFLDPAEVAGAEGDPVRVRSSALPEHPFAARLAQTRALTVLTLVRTGDGSVQQLSAYATADGVLTMEALDPAAADPPLEIRAVDGASLRALATVLVGGGAPPQPGA</sequence>
<organism evidence="3 5">
    <name type="scientific">Brachybacterium saurashtrense</name>
    <dbReference type="NCBI Taxonomy" id="556288"/>
    <lineage>
        <taxon>Bacteria</taxon>
        <taxon>Bacillati</taxon>
        <taxon>Actinomycetota</taxon>
        <taxon>Actinomycetes</taxon>
        <taxon>Micrococcales</taxon>
        <taxon>Dermabacteraceae</taxon>
        <taxon>Brachybacterium</taxon>
    </lineage>
</organism>
<evidence type="ECO:0000313" key="3">
    <source>
        <dbReference type="EMBL" id="RRR24098.1"/>
    </source>
</evidence>
<evidence type="ECO:0000313" key="5">
    <source>
        <dbReference type="Proteomes" id="UP000282185"/>
    </source>
</evidence>
<dbReference type="EMBL" id="QSWH01000002">
    <property type="protein sequence ID" value="RRR24098.1"/>
    <property type="molecule type" value="Genomic_DNA"/>
</dbReference>
<reference evidence="3 5" key="2">
    <citation type="submission" date="2018-08" db="EMBL/GenBank/DDBJ databases">
        <title>Brachybacterium saurashtrense DSM 23186.</title>
        <authorList>
            <person name="Li Y."/>
        </authorList>
    </citation>
    <scope>NUCLEOTIDE SEQUENCE [LARGE SCALE GENOMIC DNA]</scope>
    <source>
        <strain evidence="3 5">DSM 23186</strain>
    </source>
</reference>
<dbReference type="Proteomes" id="UP000254236">
    <property type="component" value="Chromosome"/>
</dbReference>
<name>A0A345YR06_9MICO</name>
<evidence type="ECO:0000313" key="4">
    <source>
        <dbReference type="Proteomes" id="UP000254236"/>
    </source>
</evidence>
<protein>
    <recommendedName>
        <fullName evidence="6">ESX secretion-associated protein EspG</fullName>
    </recommendedName>
</protein>
<evidence type="ECO:0008006" key="6">
    <source>
        <dbReference type="Google" id="ProtNLM"/>
    </source>
</evidence>
<dbReference type="KEGG" id="bsau:DWV08_12550"/>
<keyword evidence="4" id="KW-1185">Reference proteome</keyword>